<accession>A0A024H7V4</accession>
<comment type="caution">
    <text evidence="2">The sequence shown here is derived from an EMBL/GenBank/DDBJ whole genome shotgun (WGS) entry which is preliminary data.</text>
</comment>
<proteinExistence type="predicted"/>
<feature type="region of interest" description="Disordered" evidence="1">
    <location>
        <begin position="59"/>
        <end position="98"/>
    </location>
</feature>
<evidence type="ECO:0000313" key="3">
    <source>
        <dbReference type="Proteomes" id="UP000035722"/>
    </source>
</evidence>
<dbReference type="AlphaFoldDB" id="A0A024H7V4"/>
<evidence type="ECO:0000313" key="2">
    <source>
        <dbReference type="EMBL" id="CCQ47836.1"/>
    </source>
</evidence>
<name>A0A024H7V4_9MICC</name>
<dbReference type="EMBL" id="CAQI01000053">
    <property type="protein sequence ID" value="CCQ47836.1"/>
    <property type="molecule type" value="Genomic_DNA"/>
</dbReference>
<sequence length="98" mass="10708">MDEQDQQALTAGIIQEHHLDLAQLWLEYIALGGNATQEEIKDYSAGLISLPAKERDVLSQAVNEHSDPEGRPRELLAMAPYSDSPLTKVGKDPSGPAR</sequence>
<gene>
    <name evidence="2" type="ORF">ARTSIC4J27_3832</name>
</gene>
<dbReference type="OrthoDB" id="4935951at2"/>
<dbReference type="RefSeq" id="WP_050056650.1">
    <property type="nucleotide sequence ID" value="NZ_CAQI01000053.1"/>
</dbReference>
<dbReference type="Proteomes" id="UP000035722">
    <property type="component" value="Unassembled WGS sequence"/>
</dbReference>
<feature type="compositionally biased region" description="Basic and acidic residues" evidence="1">
    <location>
        <begin position="64"/>
        <end position="74"/>
    </location>
</feature>
<keyword evidence="3" id="KW-1185">Reference proteome</keyword>
<reference evidence="3" key="1">
    <citation type="journal article" date="2014" name="Genome Announc.">
        <title>Genome Sequence of Arthrobacter siccitolerans 4J27, a Xeroprotectant-Producing Desiccation-Tolerant Microorganism.</title>
        <authorList>
            <person name="Manzanera M."/>
            <person name="Santa-Cruz-Calvo L."/>
            <person name="Vilchez J.I."/>
            <person name="Garcia-Fontana C."/>
            <person name="Silva-Castro G.A."/>
            <person name="Calvo C."/>
            <person name="Gonzalez-Lopez J."/>
        </authorList>
    </citation>
    <scope>NUCLEOTIDE SEQUENCE [LARGE SCALE GENOMIC DNA]</scope>
    <source>
        <strain evidence="3">4J27</strain>
    </source>
</reference>
<evidence type="ECO:0000256" key="1">
    <source>
        <dbReference type="SAM" id="MobiDB-lite"/>
    </source>
</evidence>
<organism evidence="2 3">
    <name type="scientific">Pseudarthrobacter siccitolerans</name>
    <dbReference type="NCBI Taxonomy" id="861266"/>
    <lineage>
        <taxon>Bacteria</taxon>
        <taxon>Bacillati</taxon>
        <taxon>Actinomycetota</taxon>
        <taxon>Actinomycetes</taxon>
        <taxon>Micrococcales</taxon>
        <taxon>Micrococcaceae</taxon>
        <taxon>Pseudarthrobacter</taxon>
    </lineage>
</organism>
<protein>
    <submittedName>
        <fullName evidence="2">Uncharacterized protein</fullName>
    </submittedName>
</protein>